<dbReference type="CDD" id="cd00293">
    <property type="entry name" value="USP-like"/>
    <property type="match status" value="1"/>
</dbReference>
<evidence type="ECO:0000259" key="1">
    <source>
        <dbReference type="Pfam" id="PF00582"/>
    </source>
</evidence>
<protein>
    <submittedName>
        <fullName evidence="2">Universal stress protein</fullName>
    </submittedName>
</protein>
<dbReference type="Gene3D" id="3.40.50.12370">
    <property type="match status" value="1"/>
</dbReference>
<gene>
    <name evidence="3" type="ORF">OB955_24735</name>
    <name evidence="2" type="ORF">OB960_14585</name>
</gene>
<keyword evidence="4" id="KW-1185">Reference proteome</keyword>
<evidence type="ECO:0000313" key="4">
    <source>
        <dbReference type="Proteomes" id="UP001320972"/>
    </source>
</evidence>
<dbReference type="AlphaFoldDB" id="A0AAP2Z0J4"/>
<evidence type="ECO:0000313" key="2">
    <source>
        <dbReference type="EMBL" id="MCU4742622.1"/>
    </source>
</evidence>
<dbReference type="Proteomes" id="UP001320972">
    <property type="component" value="Unassembled WGS sequence"/>
</dbReference>
<dbReference type="RefSeq" id="WP_338004446.1">
    <property type="nucleotide sequence ID" value="NZ_JAOPKA010000009.1"/>
</dbReference>
<dbReference type="InterPro" id="IPR006016">
    <property type="entry name" value="UspA"/>
</dbReference>
<evidence type="ECO:0000313" key="3">
    <source>
        <dbReference type="EMBL" id="MCU4975890.1"/>
    </source>
</evidence>
<accession>A0AAP2Z0J4</accession>
<comment type="caution">
    <text evidence="2">The sequence shown here is derived from an EMBL/GenBank/DDBJ whole genome shotgun (WGS) entry which is preliminary data.</text>
</comment>
<dbReference type="EMBL" id="JAOPKB010000028">
    <property type="protein sequence ID" value="MCU4975890.1"/>
    <property type="molecule type" value="Genomic_DNA"/>
</dbReference>
<dbReference type="Proteomes" id="UP001321018">
    <property type="component" value="Unassembled WGS sequence"/>
</dbReference>
<dbReference type="EMBL" id="JAOPKA010000009">
    <property type="protein sequence ID" value="MCU4742622.1"/>
    <property type="molecule type" value="Genomic_DNA"/>
</dbReference>
<dbReference type="SUPFAM" id="SSF52402">
    <property type="entry name" value="Adenine nucleotide alpha hydrolases-like"/>
    <property type="match status" value="1"/>
</dbReference>
<evidence type="ECO:0000313" key="5">
    <source>
        <dbReference type="Proteomes" id="UP001321018"/>
    </source>
</evidence>
<reference evidence="2 4" key="1">
    <citation type="submission" date="2022-09" db="EMBL/GenBank/DDBJ databases">
        <title>Enrichment on poylsaccharides allowed isolation of novel metabolic and taxonomic groups of Haloarchaea.</title>
        <authorList>
            <person name="Sorokin D.Y."/>
            <person name="Elcheninov A.G."/>
            <person name="Khizhniak T.V."/>
            <person name="Kolganova T.V."/>
            <person name="Kublanov I.V."/>
        </authorList>
    </citation>
    <scope>NUCLEOTIDE SEQUENCE</scope>
    <source>
        <strain evidence="3 4">AArc-m2/3/4</strain>
        <strain evidence="2">AArc-xg1-1</strain>
    </source>
</reference>
<sequence>MTTIVLVPVDLPQEDDVPEVIIDLLAETTVVPAGIYEVPTQTALSQAKQHDDGRAADVIDDLAARFRDAGATVKPKIRYTHTREQTVDKLRSDEACDVILVPKYTERIEWLLVPIRGVVNIDRITTFITSLSLEGLQRVTLFHVAPSESKRSHGQATLNYVTDVLVSSKVPEEKITSETVVGSDPIDPIVERAKNHDAIVMGGTKPSLTERIFGRIPNRIGQRAGCPVFVITPKE</sequence>
<feature type="domain" description="UspA" evidence="1">
    <location>
        <begin position="165"/>
        <end position="231"/>
    </location>
</feature>
<name>A0AAP2Z0J4_9EURY</name>
<organism evidence="2 5">
    <name type="scientific">Natronoglomus mannanivorans</name>
    <dbReference type="NCBI Taxonomy" id="2979990"/>
    <lineage>
        <taxon>Archaea</taxon>
        <taxon>Methanobacteriati</taxon>
        <taxon>Methanobacteriota</taxon>
        <taxon>Stenosarchaea group</taxon>
        <taxon>Halobacteria</taxon>
        <taxon>Halobacteriales</taxon>
        <taxon>Natrialbaceae</taxon>
        <taxon>Natronoglomus</taxon>
    </lineage>
</organism>
<dbReference type="Pfam" id="PF00582">
    <property type="entry name" value="Usp"/>
    <property type="match status" value="1"/>
</dbReference>
<proteinExistence type="predicted"/>